<evidence type="ECO:0000313" key="4">
    <source>
        <dbReference type="Proteomes" id="UP000542813"/>
    </source>
</evidence>
<dbReference type="InterPro" id="IPR049244">
    <property type="entry name" value="DUF6879"/>
</dbReference>
<evidence type="ECO:0000259" key="2">
    <source>
        <dbReference type="Pfam" id="PF21806"/>
    </source>
</evidence>
<dbReference type="AlphaFoldDB" id="A0A7W9LM54"/>
<sequence length="209" mass="23827">MTELLAGAAFRELFDRYEHTAFRLETRERYVDDEEQEPLRKFLAAEPADDTWFLDWVEDIEAATAAGKRIERVRVVNEPFSDYTRFGLDLARLNVSAGEDIRYLPRPVASDLALPDEDFWIFDSKTLAVLRFADDDRLQGVEVIDDPAQVLLRCQWRDAAWHYAIPGAPVVRESGMGDLRSGTVSYSHHRRGRSSFRRAGPPAALGRSP</sequence>
<dbReference type="Pfam" id="PF21806">
    <property type="entry name" value="DUF6879"/>
    <property type="match status" value="1"/>
</dbReference>
<feature type="domain" description="DUF6879" evidence="2">
    <location>
        <begin position="9"/>
        <end position="166"/>
    </location>
</feature>
<comment type="caution">
    <text evidence="3">The sequence shown here is derived from an EMBL/GenBank/DDBJ whole genome shotgun (WGS) entry which is preliminary data.</text>
</comment>
<reference evidence="3 4" key="1">
    <citation type="submission" date="2020-08" db="EMBL/GenBank/DDBJ databases">
        <title>Sequencing the genomes of 1000 actinobacteria strains.</title>
        <authorList>
            <person name="Klenk H.-P."/>
        </authorList>
    </citation>
    <scope>NUCLEOTIDE SEQUENCE [LARGE SCALE GENOMIC DNA]</scope>
    <source>
        <strain evidence="3 4">DSM 102122</strain>
    </source>
</reference>
<evidence type="ECO:0000256" key="1">
    <source>
        <dbReference type="SAM" id="MobiDB-lite"/>
    </source>
</evidence>
<keyword evidence="4" id="KW-1185">Reference proteome</keyword>
<evidence type="ECO:0000313" key="3">
    <source>
        <dbReference type="EMBL" id="MBB5788757.1"/>
    </source>
</evidence>
<proteinExistence type="predicted"/>
<feature type="compositionally biased region" description="Basic residues" evidence="1">
    <location>
        <begin position="187"/>
        <end position="196"/>
    </location>
</feature>
<organism evidence="3 4">
    <name type="scientific">Jiangella mangrovi</name>
    <dbReference type="NCBI Taxonomy" id="1524084"/>
    <lineage>
        <taxon>Bacteria</taxon>
        <taxon>Bacillati</taxon>
        <taxon>Actinomycetota</taxon>
        <taxon>Actinomycetes</taxon>
        <taxon>Jiangellales</taxon>
        <taxon>Jiangellaceae</taxon>
        <taxon>Jiangella</taxon>
    </lineage>
</organism>
<dbReference type="Proteomes" id="UP000542813">
    <property type="component" value="Unassembled WGS sequence"/>
</dbReference>
<feature type="region of interest" description="Disordered" evidence="1">
    <location>
        <begin position="182"/>
        <end position="209"/>
    </location>
</feature>
<protein>
    <recommendedName>
        <fullName evidence="2">DUF6879 domain-containing protein</fullName>
    </recommendedName>
</protein>
<name>A0A7W9LM54_9ACTN</name>
<accession>A0A7W9LM54</accession>
<dbReference type="EMBL" id="JACHMM010000001">
    <property type="protein sequence ID" value="MBB5788757.1"/>
    <property type="molecule type" value="Genomic_DNA"/>
</dbReference>
<gene>
    <name evidence="3" type="ORF">HD601_003332</name>
</gene>
<dbReference type="RefSeq" id="WP_184823613.1">
    <property type="nucleotide sequence ID" value="NZ_JACHMM010000001.1"/>
</dbReference>